<dbReference type="InterPro" id="IPR015896">
    <property type="entry name" value="4pyrrol_synth_GluRdtase_dimer"/>
</dbReference>
<keyword evidence="6 9" id="KW-0627">Porphyrin biosynthesis</keyword>
<evidence type="ECO:0000256" key="14">
    <source>
        <dbReference type="RuleBase" id="RU000584"/>
    </source>
</evidence>
<dbReference type="OrthoDB" id="110209at2"/>
<organism evidence="18 19">
    <name type="scientific">Parendozoicomonas haliclonae</name>
    <dbReference type="NCBI Taxonomy" id="1960125"/>
    <lineage>
        <taxon>Bacteria</taxon>
        <taxon>Pseudomonadati</taxon>
        <taxon>Pseudomonadota</taxon>
        <taxon>Gammaproteobacteria</taxon>
        <taxon>Oceanospirillales</taxon>
        <taxon>Endozoicomonadaceae</taxon>
        <taxon>Parendozoicomonas</taxon>
    </lineage>
</organism>
<reference evidence="18 19" key="1">
    <citation type="submission" date="2017-03" db="EMBL/GenBank/DDBJ databases">
        <authorList>
            <person name="Afonso C.L."/>
            <person name="Miller P.J."/>
            <person name="Scott M.A."/>
            <person name="Spackman E."/>
            <person name="Goraichik I."/>
            <person name="Dimitrov K.M."/>
            <person name="Suarez D.L."/>
            <person name="Swayne D.E."/>
        </authorList>
    </citation>
    <scope>NUCLEOTIDE SEQUENCE [LARGE SCALE GENOMIC DNA]</scope>
    <source>
        <strain evidence="18">SB41UT1</strain>
    </source>
</reference>
<feature type="binding site" evidence="9 11">
    <location>
        <position position="117"/>
    </location>
    <ligand>
        <name>substrate</name>
    </ligand>
</feature>
<dbReference type="SUPFAM" id="SSF69075">
    <property type="entry name" value="Glutamyl tRNA-reductase dimerization domain"/>
    <property type="match status" value="1"/>
</dbReference>
<comment type="domain">
    <text evidence="9">Possesses an unusual extended V-shaped dimeric structure with each monomer consisting of three distinct domains arranged along a curved 'spinal' alpha-helix. The N-terminal catalytic domain specifically recognizes the glutamate moiety of the substrate. The second domain is the NADPH-binding domain, and the third C-terminal domain is responsible for dimerization.</text>
</comment>
<dbReference type="PANTHER" id="PTHR43013">
    <property type="entry name" value="GLUTAMYL-TRNA REDUCTASE"/>
    <property type="match status" value="1"/>
</dbReference>
<feature type="binding site" evidence="9 11">
    <location>
        <begin position="49"/>
        <end position="52"/>
    </location>
    <ligand>
        <name>substrate</name>
    </ligand>
</feature>
<feature type="binding site" evidence="9 12">
    <location>
        <begin position="186"/>
        <end position="191"/>
    </location>
    <ligand>
        <name>NADP(+)</name>
        <dbReference type="ChEBI" id="CHEBI:58349"/>
    </ligand>
</feature>
<evidence type="ECO:0000256" key="1">
    <source>
        <dbReference type="ARBA" id="ARBA00005059"/>
    </source>
</evidence>
<evidence type="ECO:0000313" key="18">
    <source>
        <dbReference type="EMBL" id="SMA32223.1"/>
    </source>
</evidence>
<dbReference type="PANTHER" id="PTHR43013:SF1">
    <property type="entry name" value="GLUTAMYL-TRNA REDUCTASE"/>
    <property type="match status" value="1"/>
</dbReference>
<keyword evidence="4 9" id="KW-0521">NADP</keyword>
<dbReference type="Proteomes" id="UP000196573">
    <property type="component" value="Unassembled WGS sequence"/>
</dbReference>
<name>A0A1X7ADN7_9GAMM</name>
<evidence type="ECO:0000256" key="2">
    <source>
        <dbReference type="ARBA" id="ARBA00005916"/>
    </source>
</evidence>
<dbReference type="RefSeq" id="WP_087105887.1">
    <property type="nucleotide sequence ID" value="NZ_CBCSCN010000012.1"/>
</dbReference>
<evidence type="ECO:0000256" key="12">
    <source>
        <dbReference type="PIRSR" id="PIRSR000445-3"/>
    </source>
</evidence>
<dbReference type="SUPFAM" id="SSF51735">
    <property type="entry name" value="NAD(P)-binding Rossmann-fold domains"/>
    <property type="match status" value="1"/>
</dbReference>
<feature type="binding site" evidence="9 11">
    <location>
        <begin position="111"/>
        <end position="113"/>
    </location>
    <ligand>
        <name>substrate</name>
    </ligand>
</feature>
<dbReference type="InterPro" id="IPR000343">
    <property type="entry name" value="4pyrrol_synth_GluRdtase"/>
</dbReference>
<dbReference type="InterPro" id="IPR018214">
    <property type="entry name" value="GluRdtase_CS"/>
</dbReference>
<evidence type="ECO:0000259" key="17">
    <source>
        <dbReference type="Pfam" id="PF05201"/>
    </source>
</evidence>
<evidence type="ECO:0000259" key="15">
    <source>
        <dbReference type="Pfam" id="PF00745"/>
    </source>
</evidence>
<dbReference type="CDD" id="cd05213">
    <property type="entry name" value="NAD_bind_Glutamyl_tRNA_reduct"/>
    <property type="match status" value="1"/>
</dbReference>
<dbReference type="EMBL" id="FWPT01000001">
    <property type="protein sequence ID" value="SMA32223.1"/>
    <property type="molecule type" value="Genomic_DNA"/>
</dbReference>
<sequence>MGFLAVGINHRTAPVSLRETVSFTPEQQIPALQDIQQLQGVQEAAILSTCNRTEVYLYGETESPAIIAWLGQFHRADYEMLHEHAYSHEGQEAIRHIMRVACGLDSLVLGEPQILGQMKSTYAVAQEAGSIHGPLSRMFQNVFTTAKTVRTQTAIGENPVSVAFAAVSLAKQIFANLKDNTALLVGAGETIELVAQHLREQGIGKIVIANRTLERALNLADKYNAEAILLADIPEYLHRADIVIASTASQLPILGKGAVERALKARRHSPMFMVDIAVPRDIEPEVGDLADVYLYSVDDLKAVIEDNVRSRQEAAQEAEQLIVKGAENFLALMRSLDAVDVVRHYREQAQEIQAQELQKALKMLENGKAPEQVLQQLARGLTNKLIHTPCVQLRKAGENGETTKLDWARELLTQD</sequence>
<evidence type="ECO:0000256" key="13">
    <source>
        <dbReference type="PIRSR" id="PIRSR000445-4"/>
    </source>
</evidence>
<comment type="subunit">
    <text evidence="9">Homodimer.</text>
</comment>
<dbReference type="Pfam" id="PF01488">
    <property type="entry name" value="Shikimate_DH"/>
    <property type="match status" value="1"/>
</dbReference>
<comment type="catalytic activity">
    <reaction evidence="7 9 14">
        <text>(S)-4-amino-5-oxopentanoate + tRNA(Glu) + NADP(+) = L-glutamyl-tRNA(Glu) + NADPH + H(+)</text>
        <dbReference type="Rhea" id="RHEA:12344"/>
        <dbReference type="Rhea" id="RHEA-COMP:9663"/>
        <dbReference type="Rhea" id="RHEA-COMP:9680"/>
        <dbReference type="ChEBI" id="CHEBI:15378"/>
        <dbReference type="ChEBI" id="CHEBI:57501"/>
        <dbReference type="ChEBI" id="CHEBI:57783"/>
        <dbReference type="ChEBI" id="CHEBI:58349"/>
        <dbReference type="ChEBI" id="CHEBI:78442"/>
        <dbReference type="ChEBI" id="CHEBI:78520"/>
        <dbReference type="EC" id="1.2.1.70"/>
    </reaction>
</comment>
<feature type="domain" description="Quinate/shikimate 5-dehydrogenase/glutamyl-tRNA reductase" evidence="16">
    <location>
        <begin position="169"/>
        <end position="303"/>
    </location>
</feature>
<feature type="domain" description="Glutamyl-tRNA reductase N-terminal" evidence="17">
    <location>
        <begin position="6"/>
        <end position="153"/>
    </location>
</feature>
<accession>A0A1X7ADN7</accession>
<keyword evidence="19" id="KW-1185">Reference proteome</keyword>
<feature type="active site" description="Nucleophile" evidence="9 10">
    <location>
        <position position="50"/>
    </location>
</feature>
<comment type="pathway">
    <text evidence="1 9 14">Porphyrin-containing compound metabolism; protoporphyrin-IX biosynthesis; 5-aminolevulinate from L-glutamyl-tRNA(Glu): step 1/2.</text>
</comment>
<dbReference type="EC" id="1.2.1.70" evidence="3 9"/>
<feature type="site" description="Important for activity" evidence="9 13">
    <location>
        <position position="96"/>
    </location>
</feature>
<comment type="similarity">
    <text evidence="2 9 14">Belongs to the glutamyl-tRNA reductase family.</text>
</comment>
<evidence type="ECO:0000259" key="16">
    <source>
        <dbReference type="Pfam" id="PF01488"/>
    </source>
</evidence>
<dbReference type="PROSITE" id="PS00747">
    <property type="entry name" value="GLUTR"/>
    <property type="match status" value="1"/>
</dbReference>
<dbReference type="GO" id="GO:0008883">
    <property type="term" value="F:glutamyl-tRNA reductase activity"/>
    <property type="evidence" value="ECO:0007669"/>
    <property type="project" value="UniProtKB-UniRule"/>
</dbReference>
<evidence type="ECO:0000313" key="19">
    <source>
        <dbReference type="Proteomes" id="UP000196573"/>
    </source>
</evidence>
<dbReference type="InterPro" id="IPR036291">
    <property type="entry name" value="NAD(P)-bd_dom_sf"/>
</dbReference>
<proteinExistence type="inferred from homology"/>
<evidence type="ECO:0000256" key="5">
    <source>
        <dbReference type="ARBA" id="ARBA00023002"/>
    </source>
</evidence>
<feature type="binding site" evidence="9 11">
    <location>
        <position position="106"/>
    </location>
    <ligand>
        <name>substrate</name>
    </ligand>
</feature>
<dbReference type="FunFam" id="3.30.460.30:FF:000001">
    <property type="entry name" value="Glutamyl-tRNA reductase"/>
    <property type="match status" value="1"/>
</dbReference>
<keyword evidence="5 9" id="KW-0560">Oxidoreductase</keyword>
<evidence type="ECO:0000256" key="3">
    <source>
        <dbReference type="ARBA" id="ARBA00012970"/>
    </source>
</evidence>
<dbReference type="SUPFAM" id="SSF69742">
    <property type="entry name" value="Glutamyl tRNA-reductase catalytic, N-terminal domain"/>
    <property type="match status" value="1"/>
</dbReference>
<feature type="domain" description="Tetrapyrrole biosynthesis glutamyl-tRNA reductase dimerisation" evidence="15">
    <location>
        <begin position="317"/>
        <end position="412"/>
    </location>
</feature>
<dbReference type="Gene3D" id="3.30.460.30">
    <property type="entry name" value="Glutamyl-tRNA reductase, N-terminal domain"/>
    <property type="match status" value="1"/>
</dbReference>
<dbReference type="Pfam" id="PF00745">
    <property type="entry name" value="GlutR_dimer"/>
    <property type="match status" value="1"/>
</dbReference>
<dbReference type="Gene3D" id="3.40.50.720">
    <property type="entry name" value="NAD(P)-binding Rossmann-like Domain"/>
    <property type="match status" value="1"/>
</dbReference>
<evidence type="ECO:0000256" key="7">
    <source>
        <dbReference type="ARBA" id="ARBA00047464"/>
    </source>
</evidence>
<evidence type="ECO:0000256" key="10">
    <source>
        <dbReference type="PIRSR" id="PIRSR000445-1"/>
    </source>
</evidence>
<evidence type="ECO:0000256" key="11">
    <source>
        <dbReference type="PIRSR" id="PIRSR000445-2"/>
    </source>
</evidence>
<dbReference type="InterPro" id="IPR036453">
    <property type="entry name" value="GluRdtase_dimer_dom_sf"/>
</dbReference>
<comment type="miscellaneous">
    <text evidence="9">During catalysis, the active site Cys acts as a nucleophile attacking the alpha-carbonyl group of tRNA-bound glutamate with the formation of a thioester intermediate between enzyme and glutamate, and the concomitant release of tRNA(Glu). The thioester intermediate is finally reduced by direct hydride transfer from NADPH, to form the product GSA.</text>
</comment>
<evidence type="ECO:0000256" key="8">
    <source>
        <dbReference type="ARBA" id="ARBA00068659"/>
    </source>
</evidence>
<dbReference type="GO" id="GO:0050661">
    <property type="term" value="F:NADP binding"/>
    <property type="evidence" value="ECO:0007669"/>
    <property type="project" value="InterPro"/>
</dbReference>
<dbReference type="InterPro" id="IPR036343">
    <property type="entry name" value="GluRdtase_N_sf"/>
</dbReference>
<dbReference type="Pfam" id="PF05201">
    <property type="entry name" value="GlutR_N"/>
    <property type="match status" value="1"/>
</dbReference>
<dbReference type="UniPathway" id="UPA00251">
    <property type="reaction ID" value="UER00316"/>
</dbReference>
<dbReference type="InterPro" id="IPR006151">
    <property type="entry name" value="Shikm_DH/Glu-tRNA_Rdtase"/>
</dbReference>
<gene>
    <name evidence="9 18" type="primary">hemA</name>
    <name evidence="18" type="ORF">EHSB41UT_00126</name>
</gene>
<comment type="function">
    <text evidence="9">Catalyzes the NADPH-dependent reduction of glutamyl-tRNA(Glu) to glutamate 1-semialdehyde (GSA).</text>
</comment>
<dbReference type="InterPro" id="IPR015895">
    <property type="entry name" value="4pyrrol_synth_GluRdtase_N"/>
</dbReference>
<evidence type="ECO:0000256" key="9">
    <source>
        <dbReference type="HAMAP-Rule" id="MF_00087"/>
    </source>
</evidence>
<dbReference type="NCBIfam" id="TIGR01035">
    <property type="entry name" value="hemA"/>
    <property type="match status" value="1"/>
</dbReference>
<protein>
    <recommendedName>
        <fullName evidence="8 9">Glutamyl-tRNA reductase</fullName>
        <shortName evidence="9">GluTR</shortName>
        <ecNumber evidence="3 9">1.2.1.70</ecNumber>
    </recommendedName>
</protein>
<evidence type="ECO:0000256" key="6">
    <source>
        <dbReference type="ARBA" id="ARBA00023244"/>
    </source>
</evidence>
<evidence type="ECO:0000256" key="4">
    <source>
        <dbReference type="ARBA" id="ARBA00022857"/>
    </source>
</evidence>
<dbReference type="HAMAP" id="MF_00087">
    <property type="entry name" value="Glu_tRNA_reductase"/>
    <property type="match status" value="1"/>
</dbReference>
<dbReference type="PIRSF" id="PIRSF000445">
    <property type="entry name" value="4pyrrol_synth_GluRdtase"/>
    <property type="match status" value="1"/>
</dbReference>
<dbReference type="FunFam" id="3.40.50.720:FF:000031">
    <property type="entry name" value="Glutamyl-tRNA reductase"/>
    <property type="match status" value="1"/>
</dbReference>
<dbReference type="AlphaFoldDB" id="A0A1X7ADN7"/>
<dbReference type="GO" id="GO:0019353">
    <property type="term" value="P:protoporphyrinogen IX biosynthetic process from glutamate"/>
    <property type="evidence" value="ECO:0007669"/>
    <property type="project" value="TreeGrafter"/>
</dbReference>